<evidence type="ECO:0000259" key="2">
    <source>
        <dbReference type="Pfam" id="PF16064"/>
    </source>
</evidence>
<dbReference type="OrthoDB" id="6609483at2759"/>
<evidence type="ECO:0000313" key="3">
    <source>
        <dbReference type="Proteomes" id="UP000515158"/>
    </source>
</evidence>
<reference evidence="4" key="1">
    <citation type="submission" date="2025-08" db="UniProtKB">
        <authorList>
            <consortium name="RefSeq"/>
        </authorList>
    </citation>
    <scope>IDENTIFICATION</scope>
    <source>
        <tissue evidence="4">Total insect</tissue>
    </source>
</reference>
<dbReference type="InParanoid" id="A0A6P8ZJN6"/>
<dbReference type="PANTHER" id="PTHR34153">
    <property type="entry name" value="SI:CH211-262H13.3-RELATED-RELATED"/>
    <property type="match status" value="1"/>
</dbReference>
<sequence>MSDYVESISESELADIQEDIDRLRQVTSPASTVGSARSASPSISECSEVSMFKTPQDKSAYRALSFSSPSTSSSFRLLQSLISDNHRDLGRQLRLLEEILRNATGSIQKILSCVLPPIETNIAEDLPRLPLEEKDGEKKMNDLLKQKEQFNKVVTFLHGLGGTCARDAVFSAMKTLFTDEFASTKSMKGIRRTGQPKKDAFMGTPLFKAVMCAVRRRFREATVSEVMEMTGNWLKDAPARERKRQKRKEDREKALREYEEDGTEVESVNLD</sequence>
<gene>
    <name evidence="4" type="primary">LOC117642014</name>
</gene>
<feature type="region of interest" description="Disordered" evidence="1">
    <location>
        <begin position="235"/>
        <end position="271"/>
    </location>
</feature>
<organism evidence="4">
    <name type="scientific">Thrips palmi</name>
    <name type="common">Melon thrips</name>
    <dbReference type="NCBI Taxonomy" id="161013"/>
    <lineage>
        <taxon>Eukaryota</taxon>
        <taxon>Metazoa</taxon>
        <taxon>Ecdysozoa</taxon>
        <taxon>Arthropoda</taxon>
        <taxon>Hexapoda</taxon>
        <taxon>Insecta</taxon>
        <taxon>Pterygota</taxon>
        <taxon>Neoptera</taxon>
        <taxon>Paraneoptera</taxon>
        <taxon>Thysanoptera</taxon>
        <taxon>Terebrantia</taxon>
        <taxon>Thripoidea</taxon>
        <taxon>Thripidae</taxon>
        <taxon>Thrips</taxon>
    </lineage>
</organism>
<dbReference type="InterPro" id="IPR032071">
    <property type="entry name" value="DUF4806"/>
</dbReference>
<dbReference type="AlphaFoldDB" id="A0A6P8ZJN6"/>
<protein>
    <submittedName>
        <fullName evidence="4">Uncharacterized protein LOC117642014</fullName>
    </submittedName>
</protein>
<proteinExistence type="predicted"/>
<dbReference type="KEGG" id="tpal:117642014"/>
<evidence type="ECO:0000313" key="4">
    <source>
        <dbReference type="RefSeq" id="XP_034235669.1"/>
    </source>
</evidence>
<keyword evidence="3" id="KW-1185">Reference proteome</keyword>
<accession>A0A6P8ZJN6</accession>
<evidence type="ECO:0000256" key="1">
    <source>
        <dbReference type="SAM" id="MobiDB-lite"/>
    </source>
</evidence>
<dbReference type="Proteomes" id="UP000515158">
    <property type="component" value="Unplaced"/>
</dbReference>
<dbReference type="RefSeq" id="XP_034235669.1">
    <property type="nucleotide sequence ID" value="XM_034379778.1"/>
</dbReference>
<dbReference type="GeneID" id="117642014"/>
<feature type="compositionally biased region" description="Basic and acidic residues" evidence="1">
    <location>
        <begin position="247"/>
        <end position="257"/>
    </location>
</feature>
<dbReference type="PANTHER" id="PTHR34153:SF2">
    <property type="entry name" value="SI:CH211-262H13.3-RELATED"/>
    <property type="match status" value="1"/>
</dbReference>
<feature type="domain" description="DUF4806" evidence="2">
    <location>
        <begin position="128"/>
        <end position="212"/>
    </location>
</feature>
<name>A0A6P8ZJN6_THRPL</name>
<dbReference type="Pfam" id="PF16064">
    <property type="entry name" value="DUF4806"/>
    <property type="match status" value="1"/>
</dbReference>